<dbReference type="AlphaFoldDB" id="A0A1I3Z1M4"/>
<evidence type="ECO:0000313" key="3">
    <source>
        <dbReference type="Proteomes" id="UP000199533"/>
    </source>
</evidence>
<reference evidence="3" key="1">
    <citation type="submission" date="2016-10" db="EMBL/GenBank/DDBJ databases">
        <authorList>
            <person name="Varghese N."/>
            <person name="Submissions S."/>
        </authorList>
    </citation>
    <scope>NUCLEOTIDE SEQUENCE [LARGE SCALE GENOMIC DNA]</scope>
    <source>
        <strain evidence="3">Nm69</strain>
    </source>
</reference>
<feature type="chain" id="PRO_5011687572" description="Dicarboxylate transport" evidence="1">
    <location>
        <begin position="26"/>
        <end position="675"/>
    </location>
</feature>
<evidence type="ECO:0008006" key="4">
    <source>
        <dbReference type="Google" id="ProtNLM"/>
    </source>
</evidence>
<accession>A0A1I3Z1M4</accession>
<dbReference type="EMBL" id="FOSP01000005">
    <property type="protein sequence ID" value="SFK37521.1"/>
    <property type="molecule type" value="Genomic_DNA"/>
</dbReference>
<feature type="signal peptide" evidence="1">
    <location>
        <begin position="1"/>
        <end position="25"/>
    </location>
</feature>
<dbReference type="Proteomes" id="UP000199533">
    <property type="component" value="Unassembled WGS sequence"/>
</dbReference>
<evidence type="ECO:0000256" key="1">
    <source>
        <dbReference type="SAM" id="SignalP"/>
    </source>
</evidence>
<keyword evidence="3" id="KW-1185">Reference proteome</keyword>
<organism evidence="2 3">
    <name type="scientific">Nitrosomonas aestuarii</name>
    <dbReference type="NCBI Taxonomy" id="52441"/>
    <lineage>
        <taxon>Bacteria</taxon>
        <taxon>Pseudomonadati</taxon>
        <taxon>Pseudomonadota</taxon>
        <taxon>Betaproteobacteria</taxon>
        <taxon>Nitrosomonadales</taxon>
        <taxon>Nitrosomonadaceae</taxon>
        <taxon>Nitrosomonas</taxon>
    </lineage>
</organism>
<proteinExistence type="predicted"/>
<protein>
    <recommendedName>
        <fullName evidence="4">Dicarboxylate transport</fullName>
    </recommendedName>
</protein>
<gene>
    <name evidence="2" type="ORF">SAMN05216302_100525</name>
</gene>
<evidence type="ECO:0000313" key="2">
    <source>
        <dbReference type="EMBL" id="SFK37521.1"/>
    </source>
</evidence>
<dbReference type="STRING" id="52441.SAMN05216302_100525"/>
<name>A0A1I3Z1M4_9PROT</name>
<keyword evidence="1" id="KW-0732">Signal</keyword>
<sequence length="675" mass="75773">MCNRLIIIFAALVLTLYILMFSASAADFRFALVLDDIKNPVFEAQQIQVQLTHGYSGAGRLDVNIAEIKVQHDVWKNVNVSCRTFHLEQKNINCTSGYLNIPGLLSYPVSLHLDSDSSLLKIKVYPTKSEDWQFTLQWSHTSWQGVVAINNGQLSQIVAWWPSYEQIPKLSSGKINGVARLQGDWSGLKIASIDMSVDALTFADQSGLHAGEDISLTLKSNIARSMQPNQWDWQSDLYWQDGEVFWQPVYMTGDGHHLSLQGVWDDTNVRLLDSSLILAGIGTFNFSGLMSRTGNQISAFKLVADKVESSTFFSQILKPFLGDTSFAEMEVTGHFDLALRLQEGELQSISLDWDDGSIIDSRDRFAFHRIHAHIPWRAGSTTIADISMLKGHVLHIPLGAVRVPLEINNFNLFLPQLVLPVLDGVLKLEDFSAAYTENGWQWKFNGELLPVSMETLTTALQIQQMHGTLSGYIPEVSYDSNNVSVNGVLQINVFDGSVVVHKLMLIEPMGLTPHLKADIAMRNLDLELLTRTFSFGKMEGRVDVDLRNLELANWRPIHFDARLFSSPGDYPRRISQAAIRNISALGGEGAVVAIQRSFLRFFEEFRYSEIGWRCALRLNICYMGGIEPELQSSYMLVKGGGIPAITVMGYNQEVGWQELVNRLQRITQENEPIIQ</sequence>